<dbReference type="InterPro" id="IPR001867">
    <property type="entry name" value="OmpR/PhoB-type_DNA-bd"/>
</dbReference>
<dbReference type="InterPro" id="IPR001789">
    <property type="entry name" value="Sig_transdc_resp-reg_receiver"/>
</dbReference>
<dbReference type="AlphaFoldDB" id="A0A255ILJ0"/>
<dbReference type="Proteomes" id="UP000215694">
    <property type="component" value="Unassembled WGS sequence"/>
</dbReference>
<sequence length="221" mass="25096">MEQIFIVEDEIKLKTELFTLLERNGYKCITSDDYKNIVDAIIKSHPNLLLLDLNLPVYDGFYICREIRKKSDIPIIVVTSSKSDLDELDILNLGADDFITKPFNPRILLAHISSVLKRVYGNTKSLTIVHNGAMLDVLKSKVSHCGQTVELTKNELGVLKILMENKGNIIPRNAIISSLWDMAEFVEDSTLTVNINRLRKKLEDIGLDDYLITKRGQGYMV</sequence>
<dbReference type="Pfam" id="PF00486">
    <property type="entry name" value="Trans_reg_C"/>
    <property type="match status" value="1"/>
</dbReference>
<evidence type="ECO:0000256" key="2">
    <source>
        <dbReference type="ARBA" id="ARBA00023015"/>
    </source>
</evidence>
<evidence type="ECO:0000313" key="11">
    <source>
        <dbReference type="Proteomes" id="UP000215694"/>
    </source>
</evidence>
<keyword evidence="3 7" id="KW-0238">DNA-binding</keyword>
<dbReference type="GO" id="GO:0000976">
    <property type="term" value="F:transcription cis-regulatory region binding"/>
    <property type="evidence" value="ECO:0007669"/>
    <property type="project" value="TreeGrafter"/>
</dbReference>
<keyword evidence="11" id="KW-1185">Reference proteome</keyword>
<evidence type="ECO:0000256" key="6">
    <source>
        <dbReference type="PROSITE-ProRule" id="PRU00169"/>
    </source>
</evidence>
<feature type="domain" description="OmpR/PhoB-type" evidence="9">
    <location>
        <begin position="125"/>
        <end position="221"/>
    </location>
</feature>
<dbReference type="PROSITE" id="PS51755">
    <property type="entry name" value="OMPR_PHOB"/>
    <property type="match status" value="1"/>
</dbReference>
<dbReference type="SUPFAM" id="SSF52172">
    <property type="entry name" value="CheY-like"/>
    <property type="match status" value="1"/>
</dbReference>
<dbReference type="SMART" id="SM00448">
    <property type="entry name" value="REC"/>
    <property type="match status" value="1"/>
</dbReference>
<dbReference type="GO" id="GO:0000156">
    <property type="term" value="F:phosphorelay response regulator activity"/>
    <property type="evidence" value="ECO:0007669"/>
    <property type="project" value="TreeGrafter"/>
</dbReference>
<dbReference type="PANTHER" id="PTHR48111">
    <property type="entry name" value="REGULATOR OF RPOS"/>
    <property type="match status" value="1"/>
</dbReference>
<dbReference type="PANTHER" id="PTHR48111:SF43">
    <property type="entry name" value="STAGE 0 SPORULATION PROTEIN A HOMOLOG"/>
    <property type="match status" value="1"/>
</dbReference>
<protein>
    <recommendedName>
        <fullName evidence="1">Stage 0 sporulation protein A homolog</fullName>
    </recommendedName>
</protein>
<dbReference type="RefSeq" id="WP_094365988.1">
    <property type="nucleotide sequence ID" value="NZ_NOJY02000002.1"/>
</dbReference>
<evidence type="ECO:0000259" key="9">
    <source>
        <dbReference type="PROSITE" id="PS51755"/>
    </source>
</evidence>
<evidence type="ECO:0000256" key="5">
    <source>
        <dbReference type="ARBA" id="ARBA00024867"/>
    </source>
</evidence>
<dbReference type="InterPro" id="IPR036388">
    <property type="entry name" value="WH-like_DNA-bd_sf"/>
</dbReference>
<evidence type="ECO:0000256" key="1">
    <source>
        <dbReference type="ARBA" id="ARBA00018672"/>
    </source>
</evidence>
<dbReference type="InterPro" id="IPR016032">
    <property type="entry name" value="Sig_transdc_resp-reg_C-effctor"/>
</dbReference>
<keyword evidence="4" id="KW-0804">Transcription</keyword>
<comment type="caution">
    <text evidence="10">The sequence shown here is derived from an EMBL/GenBank/DDBJ whole genome shotgun (WGS) entry which is preliminary data.</text>
</comment>
<feature type="domain" description="Response regulatory" evidence="8">
    <location>
        <begin position="3"/>
        <end position="116"/>
    </location>
</feature>
<dbReference type="Gene3D" id="1.10.10.10">
    <property type="entry name" value="Winged helix-like DNA-binding domain superfamily/Winged helix DNA-binding domain"/>
    <property type="match status" value="1"/>
</dbReference>
<proteinExistence type="predicted"/>
<dbReference type="GO" id="GO:0006355">
    <property type="term" value="P:regulation of DNA-templated transcription"/>
    <property type="evidence" value="ECO:0007669"/>
    <property type="project" value="InterPro"/>
</dbReference>
<gene>
    <name evidence="10" type="ORF">CHL78_001495</name>
</gene>
<dbReference type="Gene3D" id="6.10.250.690">
    <property type="match status" value="1"/>
</dbReference>
<feature type="modified residue" description="4-aspartylphosphate" evidence="6">
    <location>
        <position position="52"/>
    </location>
</feature>
<dbReference type="SMART" id="SM00862">
    <property type="entry name" value="Trans_reg_C"/>
    <property type="match status" value="1"/>
</dbReference>
<dbReference type="PROSITE" id="PS50110">
    <property type="entry name" value="RESPONSE_REGULATORY"/>
    <property type="match status" value="1"/>
</dbReference>
<evidence type="ECO:0000256" key="3">
    <source>
        <dbReference type="ARBA" id="ARBA00023125"/>
    </source>
</evidence>
<reference evidence="10 11" key="1">
    <citation type="journal article" date="2017" name="Genome Announc.">
        <title>Draft Genome Sequence of Romboutsia weinsteinii sp. nov. Strain CCRI-19649(T) Isolated from Surface Water.</title>
        <authorList>
            <person name="Maheux A.F."/>
            <person name="Boudreau D.K."/>
            <person name="Berube E."/>
            <person name="Boissinot M."/>
            <person name="Cantin P."/>
            <person name="Raymond F."/>
            <person name="Corbeil J."/>
            <person name="Omar R.F."/>
            <person name="Bergeron M.G."/>
        </authorList>
    </citation>
    <scope>NUCLEOTIDE SEQUENCE [LARGE SCALE GENOMIC DNA]</scope>
    <source>
        <strain evidence="10 11">CCRI-19649</strain>
    </source>
</reference>
<evidence type="ECO:0000259" key="8">
    <source>
        <dbReference type="PROSITE" id="PS50110"/>
    </source>
</evidence>
<evidence type="ECO:0000256" key="7">
    <source>
        <dbReference type="PROSITE-ProRule" id="PRU01091"/>
    </source>
</evidence>
<comment type="function">
    <text evidence="5">May play the central regulatory role in sporulation. It may be an element of the effector pathway responsible for the activation of sporulation genes in response to nutritional stress. Spo0A may act in concert with spo0H (a sigma factor) to control the expression of some genes that are critical to the sporulation process.</text>
</comment>
<keyword evidence="2" id="KW-0805">Transcription regulation</keyword>
<dbReference type="Gene3D" id="3.40.50.2300">
    <property type="match status" value="1"/>
</dbReference>
<dbReference type="InterPro" id="IPR011006">
    <property type="entry name" value="CheY-like_superfamily"/>
</dbReference>
<dbReference type="GO" id="GO:0005829">
    <property type="term" value="C:cytosol"/>
    <property type="evidence" value="ECO:0007669"/>
    <property type="project" value="TreeGrafter"/>
</dbReference>
<accession>A0A255ILJ0</accession>
<dbReference type="SUPFAM" id="SSF46894">
    <property type="entry name" value="C-terminal effector domain of the bipartite response regulators"/>
    <property type="match status" value="1"/>
</dbReference>
<organism evidence="10 11">
    <name type="scientific">Romboutsia weinsteinii</name>
    <dbReference type="NCBI Taxonomy" id="2020949"/>
    <lineage>
        <taxon>Bacteria</taxon>
        <taxon>Bacillati</taxon>
        <taxon>Bacillota</taxon>
        <taxon>Clostridia</taxon>
        <taxon>Peptostreptococcales</taxon>
        <taxon>Peptostreptococcaceae</taxon>
        <taxon>Romboutsia</taxon>
    </lineage>
</organism>
<dbReference type="InterPro" id="IPR039420">
    <property type="entry name" value="WalR-like"/>
</dbReference>
<dbReference type="OrthoDB" id="9790442at2"/>
<feature type="DNA-binding region" description="OmpR/PhoB-type" evidence="7">
    <location>
        <begin position="125"/>
        <end position="221"/>
    </location>
</feature>
<dbReference type="Pfam" id="PF00072">
    <property type="entry name" value="Response_reg"/>
    <property type="match status" value="1"/>
</dbReference>
<keyword evidence="6" id="KW-0597">Phosphoprotein</keyword>
<evidence type="ECO:0000256" key="4">
    <source>
        <dbReference type="ARBA" id="ARBA00023163"/>
    </source>
</evidence>
<dbReference type="GO" id="GO:0032993">
    <property type="term" value="C:protein-DNA complex"/>
    <property type="evidence" value="ECO:0007669"/>
    <property type="project" value="TreeGrafter"/>
</dbReference>
<name>A0A255ILJ0_9FIRM</name>
<dbReference type="EMBL" id="NOJY02000002">
    <property type="protein sequence ID" value="RDY29400.1"/>
    <property type="molecule type" value="Genomic_DNA"/>
</dbReference>
<evidence type="ECO:0000313" key="10">
    <source>
        <dbReference type="EMBL" id="RDY29400.1"/>
    </source>
</evidence>
<dbReference type="CDD" id="cd00383">
    <property type="entry name" value="trans_reg_C"/>
    <property type="match status" value="1"/>
</dbReference>